<dbReference type="Pfam" id="PF00126">
    <property type="entry name" value="HTH_1"/>
    <property type="match status" value="1"/>
</dbReference>
<evidence type="ECO:0000259" key="5">
    <source>
        <dbReference type="PROSITE" id="PS50931"/>
    </source>
</evidence>
<dbReference type="CDD" id="cd08414">
    <property type="entry name" value="PBP2_LTTR_aromatics_like"/>
    <property type="match status" value="1"/>
</dbReference>
<protein>
    <submittedName>
        <fullName evidence="6">LysR family transcriptional regulator</fullName>
    </submittedName>
</protein>
<dbReference type="PANTHER" id="PTHR30346">
    <property type="entry name" value="TRANSCRIPTIONAL DUAL REGULATOR HCAR-RELATED"/>
    <property type="match status" value="1"/>
</dbReference>
<dbReference type="Gene3D" id="3.40.190.10">
    <property type="entry name" value="Periplasmic binding protein-like II"/>
    <property type="match status" value="2"/>
</dbReference>
<evidence type="ECO:0000256" key="2">
    <source>
        <dbReference type="ARBA" id="ARBA00023015"/>
    </source>
</evidence>
<proteinExistence type="inferred from homology"/>
<dbReference type="GO" id="GO:0032993">
    <property type="term" value="C:protein-DNA complex"/>
    <property type="evidence" value="ECO:0007669"/>
    <property type="project" value="TreeGrafter"/>
</dbReference>
<accession>A0AB39TDQ0</accession>
<evidence type="ECO:0000313" key="6">
    <source>
        <dbReference type="EMBL" id="XDQ77564.1"/>
    </source>
</evidence>
<reference evidence="6" key="1">
    <citation type="submission" date="2024-07" db="EMBL/GenBank/DDBJ databases">
        <authorList>
            <person name="Yu S.T."/>
        </authorList>
    </citation>
    <scope>NUCLEOTIDE SEQUENCE</scope>
    <source>
        <strain evidence="6">Y1</strain>
    </source>
</reference>
<dbReference type="InterPro" id="IPR005119">
    <property type="entry name" value="LysR_subst-bd"/>
</dbReference>
<dbReference type="Pfam" id="PF03466">
    <property type="entry name" value="LysR_substrate"/>
    <property type="match status" value="1"/>
</dbReference>
<dbReference type="AlphaFoldDB" id="A0AB39TDQ0"/>
<feature type="domain" description="HTH lysR-type" evidence="5">
    <location>
        <begin position="1"/>
        <end position="58"/>
    </location>
</feature>
<dbReference type="EMBL" id="CP163445">
    <property type="protein sequence ID" value="XDQ77564.1"/>
    <property type="molecule type" value="Genomic_DNA"/>
</dbReference>
<dbReference type="SUPFAM" id="SSF46785">
    <property type="entry name" value="Winged helix' DNA-binding domain"/>
    <property type="match status" value="1"/>
</dbReference>
<dbReference type="InterPro" id="IPR036388">
    <property type="entry name" value="WH-like_DNA-bd_sf"/>
</dbReference>
<keyword evidence="3" id="KW-0238">DNA-binding</keyword>
<dbReference type="PRINTS" id="PR00039">
    <property type="entry name" value="HTHLYSR"/>
</dbReference>
<dbReference type="InterPro" id="IPR036390">
    <property type="entry name" value="WH_DNA-bd_sf"/>
</dbReference>
<dbReference type="PANTHER" id="PTHR30346:SF0">
    <property type="entry name" value="HCA OPERON TRANSCRIPTIONAL ACTIVATOR HCAR"/>
    <property type="match status" value="1"/>
</dbReference>
<dbReference type="FunFam" id="1.10.10.10:FF:000001">
    <property type="entry name" value="LysR family transcriptional regulator"/>
    <property type="match status" value="1"/>
</dbReference>
<dbReference type="InterPro" id="IPR000847">
    <property type="entry name" value="LysR_HTH_N"/>
</dbReference>
<organism evidence="6">
    <name type="scientific">Streptomyces sp. Y1</name>
    <dbReference type="NCBI Taxonomy" id="3238634"/>
    <lineage>
        <taxon>Bacteria</taxon>
        <taxon>Bacillati</taxon>
        <taxon>Actinomycetota</taxon>
        <taxon>Actinomycetes</taxon>
        <taxon>Kitasatosporales</taxon>
        <taxon>Streptomycetaceae</taxon>
        <taxon>Streptomyces</taxon>
    </lineage>
</organism>
<dbReference type="RefSeq" id="WP_369182348.1">
    <property type="nucleotide sequence ID" value="NZ_CP163445.1"/>
</dbReference>
<dbReference type="GO" id="GO:0003677">
    <property type="term" value="F:DNA binding"/>
    <property type="evidence" value="ECO:0007669"/>
    <property type="project" value="UniProtKB-KW"/>
</dbReference>
<sequence length="289" mass="31651">MELRQLRCFVAVAEELHFGRAAERLLLGQPAVSQQVRRLEREVKVELFDRSPRYVRLTPAGERFLPAARQVLAAEDAARALAAELAAPAVLRLGTVTGLGERLDLILDAYQRRAPEVLVELRAEPVRERLAQLADGRLDAAFVRGAVAEGSPELRFLPVWQEELVLALPARHPLAEQPAVDLADLAALPLRLTERHNHPALVDLVLDACARAGFRPSLLPSQSILQDTLASIGAGAPSWTVVYAANTRTTTTRRIVFRPCRTPLALPVSVAVRRSAPLPRLLLEACRAA</sequence>
<gene>
    <name evidence="6" type="ORF">AB2U05_03215</name>
</gene>
<keyword evidence="2" id="KW-0805">Transcription regulation</keyword>
<dbReference type="SUPFAM" id="SSF53850">
    <property type="entry name" value="Periplasmic binding protein-like II"/>
    <property type="match status" value="1"/>
</dbReference>
<dbReference type="GO" id="GO:0003700">
    <property type="term" value="F:DNA-binding transcription factor activity"/>
    <property type="evidence" value="ECO:0007669"/>
    <property type="project" value="InterPro"/>
</dbReference>
<evidence type="ECO:0000256" key="4">
    <source>
        <dbReference type="ARBA" id="ARBA00023163"/>
    </source>
</evidence>
<evidence type="ECO:0000256" key="1">
    <source>
        <dbReference type="ARBA" id="ARBA00009437"/>
    </source>
</evidence>
<name>A0AB39TDQ0_9ACTN</name>
<keyword evidence="4" id="KW-0804">Transcription</keyword>
<comment type="similarity">
    <text evidence="1">Belongs to the LysR transcriptional regulatory family.</text>
</comment>
<evidence type="ECO:0000256" key="3">
    <source>
        <dbReference type="ARBA" id="ARBA00023125"/>
    </source>
</evidence>
<dbReference type="PROSITE" id="PS50931">
    <property type="entry name" value="HTH_LYSR"/>
    <property type="match status" value="1"/>
</dbReference>
<dbReference type="Gene3D" id="1.10.10.10">
    <property type="entry name" value="Winged helix-like DNA-binding domain superfamily/Winged helix DNA-binding domain"/>
    <property type="match status" value="1"/>
</dbReference>